<feature type="compositionally biased region" description="Low complexity" evidence="6">
    <location>
        <begin position="143"/>
        <end position="155"/>
    </location>
</feature>
<evidence type="ECO:0000259" key="7">
    <source>
        <dbReference type="Pfam" id="PF02234"/>
    </source>
</evidence>
<dbReference type="EMBL" id="JARYMX010000002">
    <property type="protein sequence ID" value="KAJ9562254.1"/>
    <property type="molecule type" value="Genomic_DNA"/>
</dbReference>
<dbReference type="Gene3D" id="4.10.365.10">
    <property type="entry name" value="p27"/>
    <property type="match status" value="1"/>
</dbReference>
<keyword evidence="9" id="KW-1185">Reference proteome</keyword>
<dbReference type="GO" id="GO:0005654">
    <property type="term" value="C:nucleoplasm"/>
    <property type="evidence" value="ECO:0007669"/>
    <property type="project" value="UniProtKB-SubCell"/>
</dbReference>
<sequence length="218" mass="23888">MGKYTRKCSKRCSGGPGGGEVALMEVNSQSNSGSSAKRRKVKVGNNGELRFSSSKSTRIVEACEGEEEDVFDVSRNSGDDSSDPCRSSGEVPASCCSSNGSITEEIKCSDLEERVEVETTVRFNSDRRESTPTSELKEESGELESSSTTESKPSSALIDHSRRPIAIPPEKTPPAAEIEEFFASAENNLHESFKDKYNFDIVNDVPMKGRFEWIQLKP</sequence>
<evidence type="ECO:0000256" key="5">
    <source>
        <dbReference type="PIRNR" id="PIRNR017811"/>
    </source>
</evidence>
<feature type="domain" description="Cyclin-dependent kinase inhibitor" evidence="7">
    <location>
        <begin position="173"/>
        <end position="215"/>
    </location>
</feature>
<dbReference type="InterPro" id="IPR044275">
    <property type="entry name" value="KRP"/>
</dbReference>
<protein>
    <recommendedName>
        <fullName evidence="5">Cyclin-dependent kinase inhibitor</fullName>
    </recommendedName>
</protein>
<evidence type="ECO:0000256" key="4">
    <source>
        <dbReference type="ARBA" id="ARBA00023306"/>
    </source>
</evidence>
<dbReference type="PANTHER" id="PTHR46776">
    <property type="entry name" value="CYCLIN-DEPENDENT KINASE INHIBITOR 4-RELATED"/>
    <property type="match status" value="1"/>
</dbReference>
<dbReference type="InterPro" id="IPR044898">
    <property type="entry name" value="CDI_dom_sf"/>
</dbReference>
<evidence type="ECO:0000313" key="8">
    <source>
        <dbReference type="EMBL" id="KAJ9562254.1"/>
    </source>
</evidence>
<evidence type="ECO:0000256" key="1">
    <source>
        <dbReference type="ARBA" id="ARBA00004642"/>
    </source>
</evidence>
<reference evidence="8" key="1">
    <citation type="submission" date="2023-03" db="EMBL/GenBank/DDBJ databases">
        <title>Chromosome-scale reference genome and RAD-based genetic map of yellow starthistle (Centaurea solstitialis) reveal putative structural variation and QTLs associated with invader traits.</title>
        <authorList>
            <person name="Reatini B."/>
            <person name="Cang F.A."/>
            <person name="Jiang Q."/>
            <person name="Mckibben M.T.W."/>
            <person name="Barker M.S."/>
            <person name="Rieseberg L.H."/>
            <person name="Dlugosch K.M."/>
        </authorList>
    </citation>
    <scope>NUCLEOTIDE SEQUENCE</scope>
    <source>
        <strain evidence="8">CAN-66</strain>
        <tissue evidence="8">Leaf</tissue>
    </source>
</reference>
<comment type="similarity">
    <text evidence="2 5">Belongs to the CDI family. ICK/KRP subfamily.</text>
</comment>
<dbReference type="GO" id="GO:0051726">
    <property type="term" value="P:regulation of cell cycle"/>
    <property type="evidence" value="ECO:0007669"/>
    <property type="project" value="InterPro"/>
</dbReference>
<keyword evidence="4" id="KW-0131">Cell cycle</keyword>
<evidence type="ECO:0000313" key="9">
    <source>
        <dbReference type="Proteomes" id="UP001172457"/>
    </source>
</evidence>
<feature type="region of interest" description="Disordered" evidence="6">
    <location>
        <begin position="118"/>
        <end position="174"/>
    </location>
</feature>
<dbReference type="PIRSF" id="PIRSF017811">
    <property type="entry name" value="CDK_inhib_pln"/>
    <property type="match status" value="1"/>
</dbReference>
<dbReference type="Pfam" id="PF02234">
    <property type="entry name" value="CDI"/>
    <property type="match status" value="1"/>
</dbReference>
<dbReference type="Proteomes" id="UP001172457">
    <property type="component" value="Chromosome 2"/>
</dbReference>
<accession>A0AA38TLJ3</accession>
<name>A0AA38TLJ3_9ASTR</name>
<keyword evidence="3 5" id="KW-0649">Protein kinase inhibitor</keyword>
<comment type="subcellular location">
    <subcellularLocation>
        <location evidence="1">Nucleus</location>
        <location evidence="1">Nucleoplasm</location>
    </subcellularLocation>
</comment>
<evidence type="ECO:0000256" key="3">
    <source>
        <dbReference type="ARBA" id="ARBA00023013"/>
    </source>
</evidence>
<organism evidence="8 9">
    <name type="scientific">Centaurea solstitialis</name>
    <name type="common">yellow star-thistle</name>
    <dbReference type="NCBI Taxonomy" id="347529"/>
    <lineage>
        <taxon>Eukaryota</taxon>
        <taxon>Viridiplantae</taxon>
        <taxon>Streptophyta</taxon>
        <taxon>Embryophyta</taxon>
        <taxon>Tracheophyta</taxon>
        <taxon>Spermatophyta</taxon>
        <taxon>Magnoliopsida</taxon>
        <taxon>eudicotyledons</taxon>
        <taxon>Gunneridae</taxon>
        <taxon>Pentapetalae</taxon>
        <taxon>asterids</taxon>
        <taxon>campanulids</taxon>
        <taxon>Asterales</taxon>
        <taxon>Asteraceae</taxon>
        <taxon>Carduoideae</taxon>
        <taxon>Cardueae</taxon>
        <taxon>Centaureinae</taxon>
        <taxon>Centaurea</taxon>
    </lineage>
</organism>
<dbReference type="AlphaFoldDB" id="A0AA38TLJ3"/>
<gene>
    <name evidence="8" type="ORF">OSB04_007414</name>
</gene>
<proteinExistence type="inferred from homology"/>
<feature type="region of interest" description="Disordered" evidence="6">
    <location>
        <begin position="27"/>
        <end position="98"/>
    </location>
</feature>
<evidence type="ECO:0000256" key="2">
    <source>
        <dbReference type="ARBA" id="ARBA00010274"/>
    </source>
</evidence>
<dbReference type="InterPro" id="IPR003175">
    <property type="entry name" value="CDI_dom"/>
</dbReference>
<comment type="caution">
    <text evidence="8">The sequence shown here is derived from an EMBL/GenBank/DDBJ whole genome shotgun (WGS) entry which is preliminary data.</text>
</comment>
<feature type="compositionally biased region" description="Basic and acidic residues" evidence="6">
    <location>
        <begin position="118"/>
        <end position="140"/>
    </location>
</feature>
<evidence type="ECO:0000256" key="6">
    <source>
        <dbReference type="SAM" id="MobiDB-lite"/>
    </source>
</evidence>
<dbReference type="GO" id="GO:0004861">
    <property type="term" value="F:cyclin-dependent protein serine/threonine kinase inhibitor activity"/>
    <property type="evidence" value="ECO:0007669"/>
    <property type="project" value="UniProtKB-UniRule"/>
</dbReference>